<protein>
    <recommendedName>
        <fullName evidence="9">Permease IIC component</fullName>
    </recommendedName>
</protein>
<feature type="transmembrane region" description="Helical" evidence="10">
    <location>
        <begin position="402"/>
        <end position="423"/>
    </location>
</feature>
<proteinExistence type="predicted"/>
<dbReference type="GO" id="GO:0008982">
    <property type="term" value="F:protein-N(PI)-phosphohistidine-sugar phosphotransferase activity"/>
    <property type="evidence" value="ECO:0007669"/>
    <property type="project" value="UniProtKB-UniRule"/>
</dbReference>
<evidence type="ECO:0000256" key="5">
    <source>
        <dbReference type="ARBA" id="ARBA00022683"/>
    </source>
</evidence>
<dbReference type="Proteomes" id="UP001212981">
    <property type="component" value="Unassembled WGS sequence"/>
</dbReference>
<reference evidence="12" key="1">
    <citation type="submission" date="2023-01" db="EMBL/GenBank/DDBJ databases">
        <title>Human gut microbiome strain richness.</title>
        <authorList>
            <person name="Chen-Liaw A."/>
        </authorList>
    </citation>
    <scope>NUCLEOTIDE SEQUENCE</scope>
    <source>
        <strain evidence="12">D8_m1001271B151109d0_201107</strain>
    </source>
</reference>
<evidence type="ECO:0000256" key="4">
    <source>
        <dbReference type="ARBA" id="ARBA00022597"/>
    </source>
</evidence>
<evidence type="ECO:0000256" key="10">
    <source>
        <dbReference type="SAM" id="Phobius"/>
    </source>
</evidence>
<feature type="transmembrane region" description="Helical" evidence="10">
    <location>
        <begin position="187"/>
        <end position="210"/>
    </location>
</feature>
<comment type="caution">
    <text evidence="12">The sequence shown here is derived from an EMBL/GenBank/DDBJ whole genome shotgun (WGS) entry which is preliminary data.</text>
</comment>
<dbReference type="InterPro" id="IPR051088">
    <property type="entry name" value="PTS_Sugar-EIIC/EIIB"/>
</dbReference>
<evidence type="ECO:0000259" key="11">
    <source>
        <dbReference type="PROSITE" id="PS51105"/>
    </source>
</evidence>
<dbReference type="GO" id="GO:1901264">
    <property type="term" value="P:carbohydrate derivative transport"/>
    <property type="evidence" value="ECO:0007669"/>
    <property type="project" value="TreeGrafter"/>
</dbReference>
<accession>A0AAW6CSY3</accession>
<dbReference type="PROSITE" id="PS51105">
    <property type="entry name" value="PTS_EIIC_TYPE_3"/>
    <property type="match status" value="1"/>
</dbReference>
<keyword evidence="2 9" id="KW-0813">Transport</keyword>
<dbReference type="EMBL" id="JAQLXO010000009">
    <property type="protein sequence ID" value="MDB7982431.1"/>
    <property type="molecule type" value="Genomic_DNA"/>
</dbReference>
<evidence type="ECO:0000256" key="1">
    <source>
        <dbReference type="ARBA" id="ARBA00004651"/>
    </source>
</evidence>
<comment type="subcellular location">
    <subcellularLocation>
        <location evidence="1">Cell membrane</location>
        <topology evidence="1">Multi-pass membrane protein</topology>
    </subcellularLocation>
</comment>
<keyword evidence="4 9" id="KW-0762">Sugar transport</keyword>
<feature type="transmembrane region" description="Helical" evidence="10">
    <location>
        <begin position="327"/>
        <end position="346"/>
    </location>
</feature>
<dbReference type="InterPro" id="IPR004796">
    <property type="entry name" value="PTS_IIC_cello"/>
</dbReference>
<keyword evidence="5" id="KW-0598">Phosphotransferase system</keyword>
<feature type="transmembrane region" description="Helical" evidence="10">
    <location>
        <begin position="230"/>
        <end position="253"/>
    </location>
</feature>
<evidence type="ECO:0000313" key="13">
    <source>
        <dbReference type="Proteomes" id="UP001212981"/>
    </source>
</evidence>
<feature type="transmembrane region" description="Helical" evidence="10">
    <location>
        <begin position="290"/>
        <end position="315"/>
    </location>
</feature>
<feature type="transmembrane region" description="Helical" evidence="10">
    <location>
        <begin position="31"/>
        <end position="51"/>
    </location>
</feature>
<sequence>MAFSEKFQDGLLLVAEKVDDNQYLAAIKNAFTAYMPFIIVGSFATLLNTLICSPKIGLAAIFPSVASISPAFTAINYATMSFMTIAVVYLIAMNLAKHDKLPEHLAGVTAIAAFVSVVPQVVQVTVEGLSEAVSGAGLSSTATGAQGLFVGMLIAILAEKIFAALMKVDKIKIKMPPSVPHAISQSFNTLVPILITLCVVAILGQLFVIVTGGTYLNDFIYSIVQAPLEVIFQSPVGIVVVVIISQLFWFLGIHGGLVISPIRNPLIAAAIAANIATLAAGGTPDQPVTYGFWLNFVVPGGAGCILSLIFAIFICSKREDHRMIAKLGLIPALCGISEPVVFGLPLVLNPTFAIPFIFNSGITTAIAMLATNIGFLPCNTVDCPFGVPILLSAFVGHGWQGIVVQIVCLVVTVLTWMPFVLMANKQFKKEQQEQTA</sequence>
<evidence type="ECO:0000256" key="6">
    <source>
        <dbReference type="ARBA" id="ARBA00022692"/>
    </source>
</evidence>
<dbReference type="PANTHER" id="PTHR33989">
    <property type="match status" value="1"/>
</dbReference>
<feature type="transmembrane region" description="Helical" evidence="10">
    <location>
        <begin position="71"/>
        <end position="92"/>
    </location>
</feature>
<feature type="transmembrane region" description="Helical" evidence="10">
    <location>
        <begin position="146"/>
        <end position="166"/>
    </location>
</feature>
<keyword evidence="7 10" id="KW-1133">Transmembrane helix</keyword>
<feature type="transmembrane region" description="Helical" evidence="10">
    <location>
        <begin position="104"/>
        <end position="126"/>
    </location>
</feature>
<dbReference type="InterPro" id="IPR004501">
    <property type="entry name" value="PTS_EIIC_3"/>
</dbReference>
<dbReference type="AlphaFoldDB" id="A0AAW6CSY3"/>
<feature type="transmembrane region" description="Helical" evidence="10">
    <location>
        <begin position="265"/>
        <end position="284"/>
    </location>
</feature>
<organism evidence="12 13">
    <name type="scientific">Faecalicoccus pleomorphus</name>
    <dbReference type="NCBI Taxonomy" id="1323"/>
    <lineage>
        <taxon>Bacteria</taxon>
        <taxon>Bacillati</taxon>
        <taxon>Bacillota</taxon>
        <taxon>Erysipelotrichia</taxon>
        <taxon>Erysipelotrichales</taxon>
        <taxon>Erysipelotrichaceae</taxon>
        <taxon>Faecalicoccus</taxon>
    </lineage>
</organism>
<dbReference type="GO" id="GO:0009401">
    <property type="term" value="P:phosphoenolpyruvate-dependent sugar phosphotransferase system"/>
    <property type="evidence" value="ECO:0007669"/>
    <property type="project" value="UniProtKB-KW"/>
</dbReference>
<keyword evidence="6 10" id="KW-0812">Transmembrane</keyword>
<keyword evidence="3 9" id="KW-1003">Cell membrane</keyword>
<evidence type="ECO:0000313" key="12">
    <source>
        <dbReference type="EMBL" id="MDB7982431.1"/>
    </source>
</evidence>
<evidence type="ECO:0000256" key="8">
    <source>
        <dbReference type="ARBA" id="ARBA00023136"/>
    </source>
</evidence>
<evidence type="ECO:0000256" key="7">
    <source>
        <dbReference type="ARBA" id="ARBA00022989"/>
    </source>
</evidence>
<keyword evidence="8 9" id="KW-0472">Membrane</keyword>
<dbReference type="PIRSF" id="PIRSF006351">
    <property type="entry name" value="PTS_EIIC-Cellobiose"/>
    <property type="match status" value="1"/>
</dbReference>
<gene>
    <name evidence="12" type="ORF">PND82_06345</name>
</gene>
<evidence type="ECO:0000256" key="9">
    <source>
        <dbReference type="PIRNR" id="PIRNR006351"/>
    </source>
</evidence>
<evidence type="ECO:0000256" key="3">
    <source>
        <dbReference type="ARBA" id="ARBA00022475"/>
    </source>
</evidence>
<dbReference type="Pfam" id="PF02378">
    <property type="entry name" value="PTS_EIIC"/>
    <property type="match status" value="1"/>
</dbReference>
<dbReference type="GO" id="GO:0005886">
    <property type="term" value="C:plasma membrane"/>
    <property type="evidence" value="ECO:0007669"/>
    <property type="project" value="UniProtKB-SubCell"/>
</dbReference>
<dbReference type="NCBIfam" id="TIGR00410">
    <property type="entry name" value="lacE"/>
    <property type="match status" value="1"/>
</dbReference>
<dbReference type="PANTHER" id="PTHR33989:SF8">
    <property type="entry name" value="PERMEASE IIC COMPONENT"/>
    <property type="match status" value="1"/>
</dbReference>
<evidence type="ECO:0000256" key="2">
    <source>
        <dbReference type="ARBA" id="ARBA00022448"/>
    </source>
</evidence>
<dbReference type="RefSeq" id="WP_272002103.1">
    <property type="nucleotide sequence ID" value="NZ_CAMNNH010000003.1"/>
</dbReference>
<feature type="domain" description="PTS EIIC type-3" evidence="11">
    <location>
        <begin position="7"/>
        <end position="419"/>
    </location>
</feature>
<dbReference type="InterPro" id="IPR003352">
    <property type="entry name" value="PTS_EIIC"/>
</dbReference>
<comment type="function">
    <text evidence="9">The phosphoenolpyruvate-dependent sugar phosphotransferase system (PTS), a major carbohydrate active -transport system, catalyzes the phosphorylation of incoming sugar substrates concomitant with their translocation across the cell membrane.</text>
</comment>
<name>A0AAW6CSY3_9FIRM</name>